<reference evidence="2" key="2">
    <citation type="submission" date="2002-01" db="EMBL/GenBank/DDBJ databases">
        <title>Oryza sativa nipponbare(GA3) genomic DNA, chromosome 8, PAC clone:P0474F07.</title>
        <authorList>
            <person name="Sasaki T."/>
            <person name="Matsumoto T."/>
            <person name="Yamamoto K."/>
        </authorList>
    </citation>
    <scope>NUCLEOTIDE SEQUENCE</scope>
</reference>
<reference evidence="1" key="1">
    <citation type="submission" date="2001-10" db="EMBL/GenBank/DDBJ databases">
        <title>Oryza sativa nipponbare(GA3) genomic DNA, chromosome 8, BAC clone:OJ1224_G08.</title>
        <authorList>
            <person name="Sasaki T."/>
            <person name="Matsumoto T."/>
            <person name="Yamamoto K."/>
        </authorList>
    </citation>
    <scope>NUCLEOTIDE SEQUENCE</scope>
</reference>
<proteinExistence type="predicted"/>
<evidence type="ECO:0000313" key="1">
    <source>
        <dbReference type="EMBL" id="BAD01678.1"/>
    </source>
</evidence>
<sequence>MAADIIKCVDPNNFAQHYRLGQEPACLPFCDAVGAVDEMHIPLLVLDGLVQSTTRECYQRLCDLIPSRFQGCHEENICLLTMVIPVESVESLTGIPLFGEADAQTKIIVATFALHNFKIDSNDLHFMTHHPLYNGYPHVPQAPPLRTWYDSPNSEAAMSAYREAIANQVYDG</sequence>
<evidence type="ECO:0000313" key="2">
    <source>
        <dbReference type="EMBL" id="BAD12989.1"/>
    </source>
</evidence>
<dbReference type="Proteomes" id="UP000000763">
    <property type="component" value="Chromosome 8"/>
</dbReference>
<name>Q6Z9M7_ORYSJ</name>
<reference evidence="3" key="4">
    <citation type="journal article" date="2008" name="Nucleic Acids Res.">
        <title>The rice annotation project database (RAP-DB): 2008 update.</title>
        <authorList>
            <consortium name="The rice annotation project (RAP)"/>
        </authorList>
    </citation>
    <scope>GENOME REANNOTATION</scope>
    <source>
        <strain evidence="3">cv. Nipponbare</strain>
    </source>
</reference>
<evidence type="ECO:0000313" key="3">
    <source>
        <dbReference type="Proteomes" id="UP000000763"/>
    </source>
</evidence>
<dbReference type="EMBL" id="AP004256">
    <property type="protein sequence ID" value="BAD01678.1"/>
    <property type="molecule type" value="Genomic_DNA"/>
</dbReference>
<dbReference type="EMBL" id="AP004695">
    <property type="protein sequence ID" value="BAD12989.1"/>
    <property type="molecule type" value="Genomic_DNA"/>
</dbReference>
<protein>
    <submittedName>
        <fullName evidence="2">Uncharacterized protein</fullName>
    </submittedName>
</protein>
<reference evidence="3" key="3">
    <citation type="journal article" date="2005" name="Nature">
        <title>The map-based sequence of the rice genome.</title>
        <authorList>
            <consortium name="International rice genome sequencing project (IRGSP)"/>
            <person name="Matsumoto T."/>
            <person name="Wu J."/>
            <person name="Kanamori H."/>
            <person name="Katayose Y."/>
            <person name="Fujisawa M."/>
            <person name="Namiki N."/>
            <person name="Mizuno H."/>
            <person name="Yamamoto K."/>
            <person name="Antonio B.A."/>
            <person name="Baba T."/>
            <person name="Sakata K."/>
            <person name="Nagamura Y."/>
            <person name="Aoki H."/>
            <person name="Arikawa K."/>
            <person name="Arita K."/>
            <person name="Bito T."/>
            <person name="Chiden Y."/>
            <person name="Fujitsuka N."/>
            <person name="Fukunaka R."/>
            <person name="Hamada M."/>
            <person name="Harada C."/>
            <person name="Hayashi A."/>
            <person name="Hijishita S."/>
            <person name="Honda M."/>
            <person name="Hosokawa S."/>
            <person name="Ichikawa Y."/>
            <person name="Idonuma A."/>
            <person name="Iijima M."/>
            <person name="Ikeda M."/>
            <person name="Ikeno M."/>
            <person name="Ito K."/>
            <person name="Ito S."/>
            <person name="Ito T."/>
            <person name="Ito Y."/>
            <person name="Ito Y."/>
            <person name="Iwabuchi A."/>
            <person name="Kamiya K."/>
            <person name="Karasawa W."/>
            <person name="Kurita K."/>
            <person name="Katagiri S."/>
            <person name="Kikuta A."/>
            <person name="Kobayashi H."/>
            <person name="Kobayashi N."/>
            <person name="Machita K."/>
            <person name="Maehara T."/>
            <person name="Masukawa M."/>
            <person name="Mizubayashi T."/>
            <person name="Mukai Y."/>
            <person name="Nagasaki H."/>
            <person name="Nagata Y."/>
            <person name="Naito S."/>
            <person name="Nakashima M."/>
            <person name="Nakama Y."/>
            <person name="Nakamichi Y."/>
            <person name="Nakamura M."/>
            <person name="Meguro A."/>
            <person name="Negishi M."/>
            <person name="Ohta I."/>
            <person name="Ohta T."/>
            <person name="Okamoto M."/>
            <person name="Ono N."/>
            <person name="Saji S."/>
            <person name="Sakaguchi M."/>
            <person name="Sakai K."/>
            <person name="Shibata M."/>
            <person name="Shimokawa T."/>
            <person name="Song J."/>
            <person name="Takazaki Y."/>
            <person name="Terasawa K."/>
            <person name="Tsugane M."/>
            <person name="Tsuji K."/>
            <person name="Ueda S."/>
            <person name="Waki K."/>
            <person name="Yamagata H."/>
            <person name="Yamamoto M."/>
            <person name="Yamamoto S."/>
            <person name="Yamane H."/>
            <person name="Yoshiki S."/>
            <person name="Yoshihara R."/>
            <person name="Yukawa K."/>
            <person name="Zhong H."/>
            <person name="Yano M."/>
            <person name="Yuan Q."/>
            <person name="Ouyang S."/>
            <person name="Liu J."/>
            <person name="Jones K.M."/>
            <person name="Gansberger K."/>
            <person name="Moffat K."/>
            <person name="Hill J."/>
            <person name="Bera J."/>
            <person name="Fadrosh D."/>
            <person name="Jin S."/>
            <person name="Johri S."/>
            <person name="Kim M."/>
            <person name="Overton L."/>
            <person name="Reardon M."/>
            <person name="Tsitrin T."/>
            <person name="Vuong H."/>
            <person name="Weaver B."/>
            <person name="Ciecko A."/>
            <person name="Tallon L."/>
            <person name="Jackson J."/>
            <person name="Pai G."/>
            <person name="Aken S.V."/>
            <person name="Utterback T."/>
            <person name="Reidmuller S."/>
            <person name="Feldblyum T."/>
            <person name="Hsiao J."/>
            <person name="Zismann V."/>
            <person name="Iobst S."/>
            <person name="de Vazeille A.R."/>
            <person name="Buell C.R."/>
            <person name="Ying K."/>
            <person name="Li Y."/>
            <person name="Lu T."/>
            <person name="Huang Y."/>
            <person name="Zhao Q."/>
            <person name="Feng Q."/>
            <person name="Zhang L."/>
            <person name="Zhu J."/>
            <person name="Weng Q."/>
            <person name="Mu J."/>
            <person name="Lu Y."/>
            <person name="Fan D."/>
            <person name="Liu Y."/>
            <person name="Guan J."/>
            <person name="Zhang Y."/>
            <person name="Yu S."/>
            <person name="Liu X."/>
            <person name="Zhang Y."/>
            <person name="Hong G."/>
            <person name="Han B."/>
            <person name="Choisne N."/>
            <person name="Demange N."/>
            <person name="Orjeda G."/>
            <person name="Samain S."/>
            <person name="Cattolico L."/>
            <person name="Pelletier E."/>
            <person name="Couloux A."/>
            <person name="Segurens B."/>
            <person name="Wincker P."/>
            <person name="D'Hont A."/>
            <person name="Scarpelli C."/>
            <person name="Weissenbach J."/>
            <person name="Salanoubat M."/>
            <person name="Quetier F."/>
            <person name="Yu Y."/>
            <person name="Kim H.R."/>
            <person name="Rambo T."/>
            <person name="Currie J."/>
            <person name="Collura K."/>
            <person name="Luo M."/>
            <person name="Yang T."/>
            <person name="Ammiraju J.S.S."/>
            <person name="Engler F."/>
            <person name="Soderlund C."/>
            <person name="Wing R.A."/>
            <person name="Palmer L.E."/>
            <person name="de la Bastide M."/>
            <person name="Spiegel L."/>
            <person name="Nascimento L."/>
            <person name="Zutavern T."/>
            <person name="O'Shaughnessy A."/>
            <person name="Dike S."/>
            <person name="Dedhia N."/>
            <person name="Preston R."/>
            <person name="Balija V."/>
            <person name="McCombie W.R."/>
            <person name="Chow T."/>
            <person name="Chen H."/>
            <person name="Chung M."/>
            <person name="Chen C."/>
            <person name="Shaw J."/>
            <person name="Wu H."/>
            <person name="Hsiao K."/>
            <person name="Chao Y."/>
            <person name="Chu M."/>
            <person name="Cheng C."/>
            <person name="Hour A."/>
            <person name="Lee P."/>
            <person name="Lin S."/>
            <person name="Lin Y."/>
            <person name="Liou J."/>
            <person name="Liu S."/>
            <person name="Hsing Y."/>
            <person name="Raghuvanshi S."/>
            <person name="Mohanty A."/>
            <person name="Bharti A.K."/>
            <person name="Gaur A."/>
            <person name="Gupta V."/>
            <person name="Kumar D."/>
            <person name="Ravi V."/>
            <person name="Vij S."/>
            <person name="Kapur A."/>
            <person name="Khurana P."/>
            <person name="Khurana P."/>
            <person name="Khurana J.P."/>
            <person name="Tyagi A.K."/>
            <person name="Gaikwad K."/>
            <person name="Singh A."/>
            <person name="Dalal V."/>
            <person name="Srivastava S."/>
            <person name="Dixit A."/>
            <person name="Pal A.K."/>
            <person name="Ghazi I.A."/>
            <person name="Yadav M."/>
            <person name="Pandit A."/>
            <person name="Bhargava A."/>
            <person name="Sureshbabu K."/>
            <person name="Batra K."/>
            <person name="Sharma T.R."/>
            <person name="Mohapatra T."/>
            <person name="Singh N.K."/>
            <person name="Messing J."/>
            <person name="Nelson A.B."/>
            <person name="Fuks G."/>
            <person name="Kavchok S."/>
            <person name="Keizer G."/>
            <person name="Linton E."/>
            <person name="Llaca V."/>
            <person name="Song R."/>
            <person name="Tanyolac B."/>
            <person name="Young S."/>
            <person name="Ho-Il K."/>
            <person name="Hahn J.H."/>
            <person name="Sangsakoo G."/>
            <person name="Vanavichit A."/>
            <person name="de Mattos Luiz.A.T."/>
            <person name="Zimmer P.D."/>
            <person name="Malone G."/>
            <person name="Dellagostin O."/>
            <person name="de Oliveira A.C."/>
            <person name="Bevan M."/>
            <person name="Bancroft I."/>
            <person name="Minx P."/>
            <person name="Cordum H."/>
            <person name="Wilson R."/>
            <person name="Cheng Z."/>
            <person name="Jin W."/>
            <person name="Jiang J."/>
            <person name="Leong S.A."/>
            <person name="Iwama H."/>
            <person name="Gojobori T."/>
            <person name="Itoh T."/>
            <person name="Niimura Y."/>
            <person name="Fujii Y."/>
            <person name="Habara T."/>
            <person name="Sakai H."/>
            <person name="Sato Y."/>
            <person name="Wilson G."/>
            <person name="Kumar K."/>
            <person name="McCouch S."/>
            <person name="Juretic N."/>
            <person name="Hoen D."/>
            <person name="Wright S."/>
            <person name="Bruskiewich R."/>
            <person name="Bureau T."/>
            <person name="Miyao A."/>
            <person name="Hirochika H."/>
            <person name="Nishikawa T."/>
            <person name="Kadowaki K."/>
            <person name="Sugiura M."/>
            <person name="Burr B."/>
            <person name="Sasaki T."/>
        </authorList>
    </citation>
    <scope>NUCLEOTIDE SEQUENCE [LARGE SCALE GENOMIC DNA]</scope>
    <source>
        <strain evidence="3">cv. Nipponbare</strain>
    </source>
</reference>
<gene>
    <name evidence="1" type="ORF">OJ1224_G08.7</name>
    <name evidence="2" type="ORF">P0474F07.39</name>
</gene>
<organism evidence="2 3">
    <name type="scientific">Oryza sativa subsp. japonica</name>
    <name type="common">Rice</name>
    <dbReference type="NCBI Taxonomy" id="39947"/>
    <lineage>
        <taxon>Eukaryota</taxon>
        <taxon>Viridiplantae</taxon>
        <taxon>Streptophyta</taxon>
        <taxon>Embryophyta</taxon>
        <taxon>Tracheophyta</taxon>
        <taxon>Spermatophyta</taxon>
        <taxon>Magnoliopsida</taxon>
        <taxon>Liliopsida</taxon>
        <taxon>Poales</taxon>
        <taxon>Poaceae</taxon>
        <taxon>BOP clade</taxon>
        <taxon>Oryzoideae</taxon>
        <taxon>Oryzeae</taxon>
        <taxon>Oryzinae</taxon>
        <taxon>Oryza</taxon>
        <taxon>Oryza sativa</taxon>
    </lineage>
</organism>
<dbReference type="AlphaFoldDB" id="Q6Z9M7"/>
<accession>Q6Z9M7</accession>